<name>J9CGT8_9ZZZZ</name>
<protein>
    <submittedName>
        <fullName evidence="1">Uncharacterized protein</fullName>
    </submittedName>
</protein>
<dbReference type="EMBL" id="AMCI01003896">
    <property type="protein sequence ID" value="EJW99250.1"/>
    <property type="molecule type" value="Genomic_DNA"/>
</dbReference>
<sequence>MTVEFIHVIALSLPSAKRRPLSVSLISGCFCPHI</sequence>
<accession>J9CGT8</accession>
<dbReference type="AlphaFoldDB" id="J9CGT8"/>
<comment type="caution">
    <text evidence="1">The sequence shown here is derived from an EMBL/GenBank/DDBJ whole genome shotgun (WGS) entry which is preliminary data.</text>
</comment>
<gene>
    <name evidence="1" type="ORF">EVA_12644</name>
</gene>
<evidence type="ECO:0000313" key="1">
    <source>
        <dbReference type="EMBL" id="EJW99250.1"/>
    </source>
</evidence>
<reference evidence="1" key="1">
    <citation type="journal article" date="2012" name="PLoS ONE">
        <title>Gene sets for utilization of primary and secondary nutrition supplies in the distal gut of endangered iberian lynx.</title>
        <authorList>
            <person name="Alcaide M."/>
            <person name="Messina E."/>
            <person name="Richter M."/>
            <person name="Bargiela R."/>
            <person name="Peplies J."/>
            <person name="Huws S.A."/>
            <person name="Newbold C.J."/>
            <person name="Golyshin P.N."/>
            <person name="Simon M.A."/>
            <person name="Lopez G."/>
            <person name="Yakimov M.M."/>
            <person name="Ferrer M."/>
        </authorList>
    </citation>
    <scope>NUCLEOTIDE SEQUENCE</scope>
</reference>
<organism evidence="1">
    <name type="scientific">gut metagenome</name>
    <dbReference type="NCBI Taxonomy" id="749906"/>
    <lineage>
        <taxon>unclassified sequences</taxon>
        <taxon>metagenomes</taxon>
        <taxon>organismal metagenomes</taxon>
    </lineage>
</organism>
<proteinExistence type="predicted"/>